<evidence type="ECO:0000313" key="4">
    <source>
        <dbReference type="Proteomes" id="UP000490386"/>
    </source>
</evidence>
<comment type="similarity">
    <text evidence="1">Belongs to the peptidase S13 family.</text>
</comment>
<dbReference type="RefSeq" id="WP_151423178.1">
    <property type="nucleotide sequence ID" value="NZ_WBJX01000002.1"/>
</dbReference>
<dbReference type="Pfam" id="PF02113">
    <property type="entry name" value="Peptidase_S13"/>
    <property type="match status" value="1"/>
</dbReference>
<dbReference type="EMBL" id="WBJX01000002">
    <property type="protein sequence ID" value="KAB1638077.1"/>
    <property type="molecule type" value="Genomic_DNA"/>
</dbReference>
<comment type="caution">
    <text evidence="3">The sequence shown here is derived from an EMBL/GenBank/DDBJ whole genome shotgun (WGS) entry which is preliminary data.</text>
</comment>
<dbReference type="InterPro" id="IPR012338">
    <property type="entry name" value="Beta-lactam/transpept-like"/>
</dbReference>
<keyword evidence="4" id="KW-1185">Reference proteome</keyword>
<keyword evidence="3" id="KW-0121">Carboxypeptidase</keyword>
<reference evidence="3 4" key="1">
    <citation type="submission" date="2019-09" db="EMBL/GenBank/DDBJ databases">
        <title>Phylogeny of genus Pseudoclavibacter and closely related genus.</title>
        <authorList>
            <person name="Li Y."/>
        </authorList>
    </citation>
    <scope>NUCLEOTIDE SEQUENCE [LARGE SCALE GENOMIC DNA]</scope>
    <source>
        <strain evidence="3 4">THG-MD12</strain>
    </source>
</reference>
<evidence type="ECO:0000313" key="3">
    <source>
        <dbReference type="EMBL" id="KAB1638077.1"/>
    </source>
</evidence>
<keyword evidence="2 3" id="KW-0378">Hydrolase</keyword>
<name>A0A7J5B224_9MICO</name>
<protein>
    <submittedName>
        <fullName evidence="3">D-alanyl-D-alanine carboxypeptidase/D-alanyl-D-alanine-endopeptidase</fullName>
        <ecNumber evidence="3">3.4.16.4</ecNumber>
    </submittedName>
</protein>
<dbReference type="GO" id="GO:0000270">
    <property type="term" value="P:peptidoglycan metabolic process"/>
    <property type="evidence" value="ECO:0007669"/>
    <property type="project" value="TreeGrafter"/>
</dbReference>
<dbReference type="SUPFAM" id="SSF56601">
    <property type="entry name" value="beta-lactamase/transpeptidase-like"/>
    <property type="match status" value="1"/>
</dbReference>
<gene>
    <name evidence="3" type="primary">dacB</name>
    <name evidence="3" type="ORF">F8O03_06575</name>
</gene>
<evidence type="ECO:0000256" key="2">
    <source>
        <dbReference type="ARBA" id="ARBA00022801"/>
    </source>
</evidence>
<dbReference type="PANTHER" id="PTHR30023:SF0">
    <property type="entry name" value="PENICILLIN-SENSITIVE CARBOXYPEPTIDASE A"/>
    <property type="match status" value="1"/>
</dbReference>
<dbReference type="EC" id="3.4.16.4" evidence="3"/>
<dbReference type="NCBIfam" id="TIGR00666">
    <property type="entry name" value="PBP4"/>
    <property type="match status" value="1"/>
</dbReference>
<evidence type="ECO:0000256" key="1">
    <source>
        <dbReference type="ARBA" id="ARBA00006096"/>
    </source>
</evidence>
<dbReference type="GO" id="GO:0009002">
    <property type="term" value="F:serine-type D-Ala-D-Ala carboxypeptidase activity"/>
    <property type="evidence" value="ECO:0007669"/>
    <property type="project" value="UniProtKB-EC"/>
</dbReference>
<keyword evidence="3" id="KW-0645">Protease</keyword>
<dbReference type="Proteomes" id="UP000490386">
    <property type="component" value="Unassembled WGS sequence"/>
</dbReference>
<dbReference type="PANTHER" id="PTHR30023">
    <property type="entry name" value="D-ALANYL-D-ALANINE CARBOXYPEPTIDASE"/>
    <property type="match status" value="1"/>
</dbReference>
<dbReference type="GO" id="GO:0006508">
    <property type="term" value="P:proteolysis"/>
    <property type="evidence" value="ECO:0007669"/>
    <property type="project" value="InterPro"/>
</dbReference>
<dbReference type="Gene3D" id="3.50.80.20">
    <property type="entry name" value="D-Ala-D-Ala carboxypeptidase C, peptidase S13"/>
    <property type="match status" value="1"/>
</dbReference>
<organism evidence="3 4">
    <name type="scientific">Pseudoclavibacter terrae</name>
    <dbReference type="NCBI Taxonomy" id="1530195"/>
    <lineage>
        <taxon>Bacteria</taxon>
        <taxon>Bacillati</taxon>
        <taxon>Actinomycetota</taxon>
        <taxon>Actinomycetes</taxon>
        <taxon>Micrococcales</taxon>
        <taxon>Microbacteriaceae</taxon>
        <taxon>Pseudoclavibacter</taxon>
    </lineage>
</organism>
<dbReference type="AlphaFoldDB" id="A0A7J5B224"/>
<dbReference type="Gene3D" id="3.40.710.10">
    <property type="entry name" value="DD-peptidase/beta-lactamase superfamily"/>
    <property type="match status" value="1"/>
</dbReference>
<proteinExistence type="inferred from homology"/>
<dbReference type="OrthoDB" id="9802627at2"/>
<sequence length="552" mass="57437">MIAGKPGSGEGAVRMRRPEFGRGVSVLTAGAVSMLLLTGCVAADANDAEVPVWDGTTLVSVPGLPDEALEVMNQPQFASGRWSISVEDLDTGETLIDLDGEKLAEPGSFVKTYSAGAAWVKWGPDHTVTTPVKQSGQVTAGSLDGDLVLVGQGDLTMGGRTKADGTVSFTNLDHNDANPLPGATLTPEDPLTGLDELAAQVKASGITTVTGDVIIDDRLFQGTLAEQPITPIVINQNLLDVLVTPGEAGQPATAALTPAVGQWTLDLQVETVPAGEESKVSAPKVSASDPNTLVVSGTIAADADPVLRVFEFDDPSTFARTAFIEALERAGVTVSADPFAENPTSALPEWDAVEALPAVAELESLPLAEEITYVMKVSYNRGAQTLICRLAVDAGKNDCDEDGMGVAQAIWAEAGLDTTGASLVDGSGLEGNYITPRNAVQIQSLMAERPDAERWRDTMPILGVDGSLADVQTDSPAAGKVYAKTGTLVGGDAFNGRLRLATKTLGGVMQTESGRNLAFTIIVNQGFYEGMPGVFEANDNVGQVAAIIQQAY</sequence>
<accession>A0A7J5B224</accession>
<dbReference type="InterPro" id="IPR000667">
    <property type="entry name" value="Peptidase_S13"/>
</dbReference>